<accession>A0A8H7KKB0</accession>
<name>A0A8H7KKB0_AGABI</name>
<comment type="caution">
    <text evidence="5">The sequence shown here is derived from an EMBL/GenBank/DDBJ whole genome shotgun (WGS) entry which is preliminary data.</text>
</comment>
<evidence type="ECO:0000313" key="6">
    <source>
        <dbReference type="Proteomes" id="UP000629468"/>
    </source>
</evidence>
<keyword evidence="2" id="KW-0472">Membrane</keyword>
<evidence type="ECO:0000259" key="4">
    <source>
        <dbReference type="Pfam" id="PF17168"/>
    </source>
</evidence>
<keyword evidence="2" id="KW-0812">Transmembrane</keyword>
<dbReference type="InterPro" id="IPR052743">
    <property type="entry name" value="Glutaminase_GtaA"/>
</dbReference>
<proteinExistence type="predicted"/>
<feature type="region of interest" description="Disordered" evidence="1">
    <location>
        <begin position="876"/>
        <end position="948"/>
    </location>
</feature>
<organism evidence="5 6">
    <name type="scientific">Agaricus bisporus var. burnettii</name>
    <dbReference type="NCBI Taxonomy" id="192524"/>
    <lineage>
        <taxon>Eukaryota</taxon>
        <taxon>Fungi</taxon>
        <taxon>Dikarya</taxon>
        <taxon>Basidiomycota</taxon>
        <taxon>Agaricomycotina</taxon>
        <taxon>Agaricomycetes</taxon>
        <taxon>Agaricomycetidae</taxon>
        <taxon>Agaricales</taxon>
        <taxon>Agaricineae</taxon>
        <taxon>Agaricaceae</taxon>
        <taxon>Agaricus</taxon>
    </lineage>
</organism>
<evidence type="ECO:0000259" key="3">
    <source>
        <dbReference type="Pfam" id="PF16335"/>
    </source>
</evidence>
<sequence>MSSREGEFMMYLVLDVLLLTVRDRTRLVTCINVRIPTSCTQLLYTNIETSSTYVTDEAINSDYESDRAGLGASSPTSDTFRIPCFKELLQQQAMPISKDPLQRRSVLSRNFPFAVKTPYLHGWILNNNGEAPNQEWPNIFSRRREAASSSMIRVDGQPYKWLGKSTIANYSTTIASEITPTSTIFTMQAGPMKFNVTFFTPIEPDDYTRQSIPFTYLFVDGFVADDGNSHIIQLYSDITGDLVSHDDSTQVKWGTQDSPENMIYHHVEPQHPKSMIDNADSAEDATAYYATPKRPGLTWQTDTNFGDVRVLNSIERRVPAVSFAIDLGSITPNNQPDPVVWALGLVRDPLVSYSDGSRFQSRSGYYWSAYHNIDGVILDFLGDFASARARGQTFDNNILQEASAISPEYAGIVSLVTRQLFASMDITIPGKEIGQPNASDVKIFMKDVSISTRANPVEVIYAALPALLYFNSSLARDLLLPLFEFQSSPSYSNGYASPDLGTGYPTIGGNTSATEELAIEHCGNMLIMAYAHAAKSGDDSLISKYHPLLRKWAVYLAQNSLRPNNAVSADGIRYNLALKGILGVYSMGKIDEHVNPSNTTFKDKANELIQSWKQLAVTDTHIQAQYGKPGTWGLMYNLFPAVWLETGLIDDDMMNREAQFYLSNAPPAAQSYSLDNVEARDIAYPHWALMTAAIIPSGFKSVRDTLIQSTYLQAYNVSQSSPLPMRYTASTGDARFGTTGSAAQGAVFGILAMKLKNVDIFPAVSAGGGGSGSGNAQKNAEKKTSVSAIVGGVIGGLAFLLIVGGAILFWRWRQMQRSKVILNPLYSEEPVNPQLFTSQYAPISSKGSVLRTWAGLVRHHPNRKTPARDELCERFSELHDPERPHNRDTSWRDHRPPIATKRPPIMPPQLLSSKERSVPGQNPSHPDQSEPAQPVVTIGRSAAGSRGDEILRAEVEELRREMEAIRDMAHPPPSYQ</sequence>
<dbReference type="Proteomes" id="UP000629468">
    <property type="component" value="Unassembled WGS sequence"/>
</dbReference>
<evidence type="ECO:0000256" key="2">
    <source>
        <dbReference type="SAM" id="Phobius"/>
    </source>
</evidence>
<feature type="domain" description="Glutaminase A N-terminal" evidence="4">
    <location>
        <begin position="181"/>
        <end position="400"/>
    </location>
</feature>
<dbReference type="InterPro" id="IPR032514">
    <property type="entry name" value="GtaA_central"/>
</dbReference>
<evidence type="ECO:0000256" key="1">
    <source>
        <dbReference type="SAM" id="MobiDB-lite"/>
    </source>
</evidence>
<reference evidence="5 6" key="1">
    <citation type="journal article" name="Sci. Rep.">
        <title>Telomere-to-telomere assembled and centromere annotated genomes of the two main subspecies of the button mushroom Agaricus bisporus reveal especially polymorphic chromosome ends.</title>
        <authorList>
            <person name="Sonnenberg A.S.M."/>
            <person name="Sedaghat-Telgerd N."/>
            <person name="Lavrijssen B."/>
            <person name="Ohm R.A."/>
            <person name="Hendrickx P.M."/>
            <person name="Scholtmeijer K."/>
            <person name="Baars J.J.P."/>
            <person name="van Peer A."/>
        </authorList>
    </citation>
    <scope>NUCLEOTIDE SEQUENCE [LARGE SCALE GENOMIC DNA]</scope>
    <source>
        <strain evidence="5 6">H119_p4</strain>
    </source>
</reference>
<dbReference type="CDD" id="cd12087">
    <property type="entry name" value="TM_EGFR-like"/>
    <property type="match status" value="1"/>
</dbReference>
<dbReference type="AlphaFoldDB" id="A0A8H7KKB0"/>
<dbReference type="EMBL" id="JABXXO010000002">
    <property type="protein sequence ID" value="KAF7783402.1"/>
    <property type="molecule type" value="Genomic_DNA"/>
</dbReference>
<feature type="transmembrane region" description="Helical" evidence="2">
    <location>
        <begin position="788"/>
        <end position="810"/>
    </location>
</feature>
<evidence type="ECO:0008006" key="7">
    <source>
        <dbReference type="Google" id="ProtNLM"/>
    </source>
</evidence>
<dbReference type="PANTHER" id="PTHR31987">
    <property type="entry name" value="GLUTAMINASE A-RELATED"/>
    <property type="match status" value="1"/>
</dbReference>
<feature type="compositionally biased region" description="Basic and acidic residues" evidence="1">
    <location>
        <begin position="876"/>
        <end position="896"/>
    </location>
</feature>
<gene>
    <name evidence="5" type="ORF">Agabi119p4_1426</name>
</gene>
<dbReference type="PANTHER" id="PTHR31987:SF1">
    <property type="entry name" value="GLUTAMINASE A"/>
    <property type="match status" value="1"/>
</dbReference>
<feature type="domain" description="Glutaminase A central" evidence="3">
    <location>
        <begin position="406"/>
        <end position="749"/>
    </location>
</feature>
<keyword evidence="2" id="KW-1133">Transmembrane helix</keyword>
<dbReference type="Pfam" id="PF16335">
    <property type="entry name" value="GtaA_6_Hairpin"/>
    <property type="match status" value="1"/>
</dbReference>
<protein>
    <recommendedName>
        <fullName evidence="7">Glutaminase</fullName>
    </recommendedName>
</protein>
<dbReference type="Pfam" id="PF17168">
    <property type="entry name" value="DUF5127"/>
    <property type="match status" value="1"/>
</dbReference>
<evidence type="ECO:0000313" key="5">
    <source>
        <dbReference type="EMBL" id="KAF7783402.1"/>
    </source>
</evidence>
<dbReference type="InterPro" id="IPR033433">
    <property type="entry name" value="GtaA_N"/>
</dbReference>